<dbReference type="CDD" id="cd13634">
    <property type="entry name" value="PBP2_Sco4506"/>
    <property type="match status" value="1"/>
</dbReference>
<dbReference type="InterPro" id="IPR030868">
    <property type="entry name" value="MqnA"/>
</dbReference>
<evidence type="ECO:0000313" key="5">
    <source>
        <dbReference type="EMBL" id="MFC5986120.1"/>
    </source>
</evidence>
<evidence type="ECO:0000256" key="2">
    <source>
        <dbReference type="ARBA" id="ARBA00022428"/>
    </source>
</evidence>
<dbReference type="EC" id="4.2.1.151" evidence="4"/>
<protein>
    <recommendedName>
        <fullName evidence="4">Chorismate dehydratase</fullName>
        <ecNumber evidence="4">4.2.1.151</ecNumber>
    </recommendedName>
    <alternativeName>
        <fullName evidence="4">Menaquinone biosynthetic enzyme MqnA</fullName>
    </alternativeName>
</protein>
<dbReference type="RefSeq" id="WP_379893447.1">
    <property type="nucleotide sequence ID" value="NZ_CBCSCT010000004.1"/>
</dbReference>
<keyword evidence="2 4" id="KW-0474">Menaquinone biosynthesis</keyword>
<proteinExistence type="inferred from homology"/>
<dbReference type="Gene3D" id="3.40.190.10">
    <property type="entry name" value="Periplasmic binding protein-like II"/>
    <property type="match status" value="2"/>
</dbReference>
<dbReference type="PANTHER" id="PTHR37690">
    <property type="entry name" value="CHORISMATE DEHYDRATASE"/>
    <property type="match status" value="1"/>
</dbReference>
<dbReference type="Proteomes" id="UP001596250">
    <property type="component" value="Unassembled WGS sequence"/>
</dbReference>
<evidence type="ECO:0000256" key="4">
    <source>
        <dbReference type="HAMAP-Rule" id="MF_00995"/>
    </source>
</evidence>
<gene>
    <name evidence="4" type="primary">mqnA</name>
    <name evidence="5" type="ORF">ACFPXP_06700</name>
</gene>
<accession>A0ABW1IM18</accession>
<evidence type="ECO:0000256" key="3">
    <source>
        <dbReference type="ARBA" id="ARBA00023239"/>
    </source>
</evidence>
<dbReference type="PANTHER" id="PTHR37690:SF1">
    <property type="entry name" value="CHORISMATE DEHYDRATASE"/>
    <property type="match status" value="1"/>
</dbReference>
<sequence length="287" mass="33194">MNISTNNIESPIRIGQIRYTNVWPIFYHFPFEFFDEEIEFVEQVPSDLNRALAEGNIDLSVISSFAYAQHADNYVLLPNVSVSAHSQVKSIFLFHKKPLEELDGCRIALTNTSATSVHLLKIILERFVGVSPDYFYEQPDLDTMLQEADAALLIGDDAIKASWGETDMLVTDLGELWHHYTGTSMTFAVWAVRKQMVQEQPERIERIFHAFQMSKELSTRFPDEVADKAFHRIGGTKDFWLDYFGNLCYDFGPEEQKGLLKYYQYAYELGFLDKPVELEFWTHKTTV</sequence>
<dbReference type="HAMAP" id="MF_00995">
    <property type="entry name" value="MqnA"/>
    <property type="match status" value="1"/>
</dbReference>
<comment type="function">
    <text evidence="4">Catalyzes the dehydration of chorismate into 3-[(1-carboxyvinyl)oxy]benzoate, a step in the biosynthesis of menaquinone (MK, vitamin K2).</text>
</comment>
<comment type="pathway">
    <text evidence="1 4">Quinol/quinone metabolism; menaquinone biosynthesis.</text>
</comment>
<reference evidence="6" key="1">
    <citation type="journal article" date="2019" name="Int. J. Syst. Evol. Microbiol.">
        <title>The Global Catalogue of Microorganisms (GCM) 10K type strain sequencing project: providing services to taxonomists for standard genome sequencing and annotation.</title>
        <authorList>
            <consortium name="The Broad Institute Genomics Platform"/>
            <consortium name="The Broad Institute Genome Sequencing Center for Infectious Disease"/>
            <person name="Wu L."/>
            <person name="Ma J."/>
        </authorList>
    </citation>
    <scope>NUCLEOTIDE SEQUENCE [LARGE SCALE GENOMIC DNA]</scope>
    <source>
        <strain evidence="6">CCM 8749</strain>
    </source>
</reference>
<evidence type="ECO:0000256" key="1">
    <source>
        <dbReference type="ARBA" id="ARBA00004863"/>
    </source>
</evidence>
<dbReference type="InterPro" id="IPR003773">
    <property type="entry name" value="Menaquinone_biosynth"/>
</dbReference>
<keyword evidence="3 4" id="KW-0456">Lyase</keyword>
<dbReference type="SUPFAM" id="SSF53850">
    <property type="entry name" value="Periplasmic binding protein-like II"/>
    <property type="match status" value="1"/>
</dbReference>
<comment type="catalytic activity">
    <reaction evidence="4">
        <text>chorismate = 3-[(1-carboxyvinyl)-oxy]benzoate + H2O</text>
        <dbReference type="Rhea" id="RHEA:40051"/>
        <dbReference type="ChEBI" id="CHEBI:15377"/>
        <dbReference type="ChEBI" id="CHEBI:29748"/>
        <dbReference type="ChEBI" id="CHEBI:76981"/>
        <dbReference type="EC" id="4.2.1.151"/>
    </reaction>
</comment>
<organism evidence="5 6">
    <name type="scientific">Marinicrinis lubricantis</name>
    <dbReference type="NCBI Taxonomy" id="2086470"/>
    <lineage>
        <taxon>Bacteria</taxon>
        <taxon>Bacillati</taxon>
        <taxon>Bacillota</taxon>
        <taxon>Bacilli</taxon>
        <taxon>Bacillales</taxon>
        <taxon>Paenibacillaceae</taxon>
    </lineage>
</organism>
<name>A0ABW1IM18_9BACL</name>
<comment type="similarity">
    <text evidence="4">Belongs to the MqnA/MqnD family. MqnA subfamily.</text>
</comment>
<comment type="caution">
    <text evidence="5">The sequence shown here is derived from an EMBL/GenBank/DDBJ whole genome shotgun (WGS) entry which is preliminary data.</text>
</comment>
<dbReference type="EMBL" id="JBHSQV010000035">
    <property type="protein sequence ID" value="MFC5986120.1"/>
    <property type="molecule type" value="Genomic_DNA"/>
</dbReference>
<dbReference type="Pfam" id="PF02621">
    <property type="entry name" value="VitK2_biosynth"/>
    <property type="match status" value="1"/>
</dbReference>
<evidence type="ECO:0000313" key="6">
    <source>
        <dbReference type="Proteomes" id="UP001596250"/>
    </source>
</evidence>
<keyword evidence="6" id="KW-1185">Reference proteome</keyword>